<dbReference type="EMBL" id="JANCMU010000002">
    <property type="protein sequence ID" value="MDG4945728.1"/>
    <property type="molecule type" value="Genomic_DNA"/>
</dbReference>
<protein>
    <recommendedName>
        <fullName evidence="3">Lon proteolytic domain-containing protein</fullName>
    </recommendedName>
</protein>
<dbReference type="Proteomes" id="UP001152599">
    <property type="component" value="Unassembled WGS sequence"/>
</dbReference>
<gene>
    <name evidence="1" type="ORF">NMK71_04820</name>
</gene>
<sequence>MPAQQTFKESVNYAEQNLYSKTQALVGDRNPTEHEFSIQLRSFESAKSGAGTGMAVLIGMVTALMEKITKGGLVVLGQLNLGGSLDLIYDAIHTAETAVEKGATTLLISLNARKQLIDLSDDMITKINNQYYTELQDC</sequence>
<dbReference type="SUPFAM" id="SSF54211">
    <property type="entry name" value="Ribosomal protein S5 domain 2-like"/>
    <property type="match status" value="1"/>
</dbReference>
<evidence type="ECO:0000313" key="1">
    <source>
        <dbReference type="EMBL" id="MDG4945728.1"/>
    </source>
</evidence>
<proteinExistence type="predicted"/>
<reference evidence="1" key="1">
    <citation type="submission" date="2022-07" db="EMBL/GenBank/DDBJ databases">
        <title>Description and genome-wide analysis of Profundicola chukchiensis gen. nov., sp. nov., marine bacteria isolated from bottom sediments of the Chukchi Sea.</title>
        <authorList>
            <person name="Romanenko L."/>
            <person name="Otstavnykh N."/>
            <person name="Kurilenko V."/>
            <person name="Eremeev V."/>
            <person name="Velansky P."/>
            <person name="Mikhailov V."/>
            <person name="Isaeva M."/>
        </authorList>
    </citation>
    <scope>NUCLEOTIDE SEQUENCE</scope>
    <source>
        <strain evidence="1">KMM 9713</strain>
    </source>
</reference>
<dbReference type="InterPro" id="IPR020568">
    <property type="entry name" value="Ribosomal_Su5_D2-typ_SF"/>
</dbReference>
<accession>A0A9X4MVQ0</accession>
<evidence type="ECO:0000313" key="2">
    <source>
        <dbReference type="Proteomes" id="UP001152599"/>
    </source>
</evidence>
<dbReference type="InterPro" id="IPR014721">
    <property type="entry name" value="Ribsml_uS5_D2-typ_fold_subgr"/>
</dbReference>
<evidence type="ECO:0008006" key="3">
    <source>
        <dbReference type="Google" id="ProtNLM"/>
    </source>
</evidence>
<dbReference type="RefSeq" id="WP_304420293.1">
    <property type="nucleotide sequence ID" value="NZ_JANCMU010000002.1"/>
</dbReference>
<dbReference type="Gene3D" id="3.30.230.10">
    <property type="match status" value="1"/>
</dbReference>
<keyword evidence="2" id="KW-1185">Reference proteome</keyword>
<dbReference type="AlphaFoldDB" id="A0A9X4MVQ0"/>
<organism evidence="1 2">
    <name type="scientific">Profundicola chukchiensis</name>
    <dbReference type="NCBI Taxonomy" id="2961959"/>
    <lineage>
        <taxon>Bacteria</taxon>
        <taxon>Pseudomonadati</taxon>
        <taxon>Bacteroidota</taxon>
        <taxon>Flavobacteriia</taxon>
        <taxon>Flavobacteriales</taxon>
        <taxon>Weeksellaceae</taxon>
        <taxon>Profundicola</taxon>
    </lineage>
</organism>
<comment type="caution">
    <text evidence="1">The sequence shown here is derived from an EMBL/GenBank/DDBJ whole genome shotgun (WGS) entry which is preliminary data.</text>
</comment>
<name>A0A9X4MVQ0_9FLAO</name>